<comment type="caution">
    <text evidence="1">The sequence shown here is derived from an EMBL/GenBank/DDBJ whole genome shotgun (WGS) entry which is preliminary data.</text>
</comment>
<dbReference type="Gene3D" id="3.30.420.10">
    <property type="entry name" value="Ribonuclease H-like superfamily/Ribonuclease H"/>
    <property type="match status" value="1"/>
</dbReference>
<dbReference type="GO" id="GO:0003676">
    <property type="term" value="F:nucleic acid binding"/>
    <property type="evidence" value="ECO:0007669"/>
    <property type="project" value="InterPro"/>
</dbReference>
<keyword evidence="2" id="KW-1185">Reference proteome</keyword>
<dbReference type="InterPro" id="IPR036397">
    <property type="entry name" value="RNaseH_sf"/>
</dbReference>
<reference evidence="1" key="1">
    <citation type="submission" date="2020-08" db="EMBL/GenBank/DDBJ databases">
        <title>Multicomponent nature underlies the extraordinary mechanical properties of spider dragline silk.</title>
        <authorList>
            <person name="Kono N."/>
            <person name="Nakamura H."/>
            <person name="Mori M."/>
            <person name="Yoshida Y."/>
            <person name="Ohtoshi R."/>
            <person name="Malay A.D."/>
            <person name="Moran D.A.P."/>
            <person name="Tomita M."/>
            <person name="Numata K."/>
            <person name="Arakawa K."/>
        </authorList>
    </citation>
    <scope>NUCLEOTIDE SEQUENCE</scope>
</reference>
<dbReference type="EMBL" id="BMAU01021099">
    <property type="protein sequence ID" value="GFX90437.1"/>
    <property type="molecule type" value="Genomic_DNA"/>
</dbReference>
<organism evidence="1 2">
    <name type="scientific">Trichonephila clavipes</name>
    <name type="common">Golden silk orbweaver</name>
    <name type="synonym">Nephila clavipes</name>
    <dbReference type="NCBI Taxonomy" id="2585209"/>
    <lineage>
        <taxon>Eukaryota</taxon>
        <taxon>Metazoa</taxon>
        <taxon>Ecdysozoa</taxon>
        <taxon>Arthropoda</taxon>
        <taxon>Chelicerata</taxon>
        <taxon>Arachnida</taxon>
        <taxon>Araneae</taxon>
        <taxon>Araneomorphae</taxon>
        <taxon>Entelegynae</taxon>
        <taxon>Araneoidea</taxon>
        <taxon>Nephilidae</taxon>
        <taxon>Trichonephila</taxon>
    </lineage>
</organism>
<name>A0A8X6V069_TRICX</name>
<dbReference type="Proteomes" id="UP000887159">
    <property type="component" value="Unassembled WGS sequence"/>
</dbReference>
<dbReference type="AlphaFoldDB" id="A0A8X6V069"/>
<evidence type="ECO:0000313" key="1">
    <source>
        <dbReference type="EMBL" id="GFX90437.1"/>
    </source>
</evidence>
<gene>
    <name evidence="1" type="primary">NCL1_33900</name>
    <name evidence="1" type="ORF">TNCV_2073151</name>
</gene>
<proteinExistence type="predicted"/>
<protein>
    <submittedName>
        <fullName evidence="1">Uncharacterized protein</fullName>
    </submittedName>
</protein>
<sequence length="96" mass="11097">MENVRLFPLPARSTDISPIENVWSMEAERLSRHYSAITTVDKLWYSVEAVRTSVPIHAFQSLFDSMPRRISAVIIVSGGVSKYWFLRIYATNFLKM</sequence>
<accession>A0A8X6V069</accession>
<evidence type="ECO:0000313" key="2">
    <source>
        <dbReference type="Proteomes" id="UP000887159"/>
    </source>
</evidence>